<sequence>MRPMWSSGFLLLACFGAIGEIFTTATALRVAEAVGLVGFMMLELRGMSKVALILATLCVALPLWEISQGTLDPALVGRAVDRAAFFAFFLTSLSFLQFAAARSALILQSGAILVQQPPGRRYVVLTFGAAVFGILLNFSTLGLLGTMIAKGVDPGDTDESRRIGAIRKRRMTLAMLRGFSSLPMWSPITVTMALITAAIPSVSYPQIALYSTPLAVVLLLLGWGIDRFSYPRRPLPNLPEAPSLWGLLPLMGIVVLVPSVALAVSQVLGVSLIQALLICLPLVSLGWLMIQNWPAGAGRATLTSLSDTWHHLLPGLPAMRSEIGLFACSAFLGVLVLPLIDTDALGQAIVALGLSSGAVLALSACLALVLSMIGVSPIISVTILAGTLPHLAGLEISPTSVAVTMVATWSIVVNVTPFSASVRLSARMIDQDPAEVGLRWNMLYGLVSISVLCLCLLVFA</sequence>
<name>A0A7W6GTQ3_9RHOB</name>
<keyword evidence="3" id="KW-1185">Reference proteome</keyword>
<feature type="transmembrane region" description="Helical" evidence="1">
    <location>
        <begin position="51"/>
        <end position="71"/>
    </location>
</feature>
<feature type="transmembrane region" description="Helical" evidence="1">
    <location>
        <begin position="400"/>
        <end position="420"/>
    </location>
</feature>
<organism evidence="2 3">
    <name type="scientific">Sagittula marina</name>
    <dbReference type="NCBI Taxonomy" id="943940"/>
    <lineage>
        <taxon>Bacteria</taxon>
        <taxon>Pseudomonadati</taxon>
        <taxon>Pseudomonadota</taxon>
        <taxon>Alphaproteobacteria</taxon>
        <taxon>Rhodobacterales</taxon>
        <taxon>Roseobacteraceae</taxon>
        <taxon>Sagittula</taxon>
    </lineage>
</organism>
<comment type="caution">
    <text evidence="2">The sequence shown here is derived from an EMBL/GenBank/DDBJ whole genome shotgun (WGS) entry which is preliminary data.</text>
</comment>
<dbReference type="EMBL" id="JACIEJ010000010">
    <property type="protein sequence ID" value="MBB3987350.1"/>
    <property type="molecule type" value="Genomic_DNA"/>
</dbReference>
<feature type="transmembrane region" description="Helical" evidence="1">
    <location>
        <begin position="207"/>
        <end position="225"/>
    </location>
</feature>
<feature type="transmembrane region" description="Helical" evidence="1">
    <location>
        <begin position="173"/>
        <end position="195"/>
    </location>
</feature>
<proteinExistence type="predicted"/>
<dbReference type="AlphaFoldDB" id="A0A7W6GTQ3"/>
<protein>
    <submittedName>
        <fullName evidence="2">Uncharacterized protein</fullName>
    </submittedName>
</protein>
<keyword evidence="1" id="KW-1133">Transmembrane helix</keyword>
<evidence type="ECO:0000313" key="3">
    <source>
        <dbReference type="Proteomes" id="UP000541426"/>
    </source>
</evidence>
<feature type="transmembrane region" description="Helical" evidence="1">
    <location>
        <begin position="323"/>
        <end position="340"/>
    </location>
</feature>
<feature type="transmembrane region" description="Helical" evidence="1">
    <location>
        <begin position="440"/>
        <end position="459"/>
    </location>
</feature>
<feature type="transmembrane region" description="Helical" evidence="1">
    <location>
        <begin position="245"/>
        <end position="264"/>
    </location>
</feature>
<feature type="transmembrane region" description="Helical" evidence="1">
    <location>
        <begin position="270"/>
        <end position="290"/>
    </location>
</feature>
<keyword evidence="1" id="KW-0812">Transmembrane</keyword>
<dbReference type="RefSeq" id="WP_183968418.1">
    <property type="nucleotide sequence ID" value="NZ_BAABBZ010000011.1"/>
</dbReference>
<keyword evidence="1" id="KW-0472">Membrane</keyword>
<evidence type="ECO:0000313" key="2">
    <source>
        <dbReference type="EMBL" id="MBB3987350.1"/>
    </source>
</evidence>
<gene>
    <name evidence="2" type="ORF">GGQ68_003697</name>
</gene>
<reference evidence="2 3" key="1">
    <citation type="submission" date="2020-08" db="EMBL/GenBank/DDBJ databases">
        <title>Genomic Encyclopedia of Type Strains, Phase IV (KMG-IV): sequencing the most valuable type-strain genomes for metagenomic binning, comparative biology and taxonomic classification.</title>
        <authorList>
            <person name="Goeker M."/>
        </authorList>
    </citation>
    <scope>NUCLEOTIDE SEQUENCE [LARGE SCALE GENOMIC DNA]</scope>
    <source>
        <strain evidence="2 3">DSM 102235</strain>
    </source>
</reference>
<evidence type="ECO:0000256" key="1">
    <source>
        <dbReference type="SAM" id="Phobius"/>
    </source>
</evidence>
<feature type="transmembrane region" description="Helical" evidence="1">
    <location>
        <begin position="83"/>
        <end position="107"/>
    </location>
</feature>
<dbReference type="Proteomes" id="UP000541426">
    <property type="component" value="Unassembled WGS sequence"/>
</dbReference>
<feature type="transmembrane region" description="Helical" evidence="1">
    <location>
        <begin position="360"/>
        <end position="388"/>
    </location>
</feature>
<accession>A0A7W6GTQ3</accession>
<feature type="transmembrane region" description="Helical" evidence="1">
    <location>
        <begin position="127"/>
        <end position="152"/>
    </location>
</feature>